<organism evidence="1 2">
    <name type="scientific">Fusobacterium nucleatum subsp. polymorphum</name>
    <name type="common">Fusobacterium polymorphum</name>
    <dbReference type="NCBI Taxonomy" id="76857"/>
    <lineage>
        <taxon>Bacteria</taxon>
        <taxon>Fusobacteriati</taxon>
        <taxon>Fusobacteriota</taxon>
        <taxon>Fusobacteriia</taxon>
        <taxon>Fusobacteriales</taxon>
        <taxon>Fusobacteriaceae</taxon>
        <taxon>Fusobacterium</taxon>
    </lineage>
</organism>
<proteinExistence type="predicted"/>
<gene>
    <name evidence="1" type="ORF">CBG54_08565</name>
</gene>
<comment type="caution">
    <text evidence="1">The sequence shown here is derived from an EMBL/GenBank/DDBJ whole genome shotgun (WGS) entry which is preliminary data.</text>
</comment>
<dbReference type="EMBL" id="NIRN01000001">
    <property type="protein sequence ID" value="PHI07073.1"/>
    <property type="molecule type" value="Genomic_DNA"/>
</dbReference>
<dbReference type="AlphaFoldDB" id="A0A2C6BS74"/>
<reference evidence="1 2" key="1">
    <citation type="submission" date="2017-06" db="EMBL/GenBank/DDBJ databases">
        <title>Draft genome sequence of Fusobacterium nucleatum subsp. polymorphum KCOM 1271 (=ChDC F305).</title>
        <authorList>
            <person name="Kook J.-K."/>
            <person name="Park S.-N."/>
            <person name="Lim Y.K."/>
            <person name="Roh H."/>
        </authorList>
    </citation>
    <scope>NUCLEOTIDE SEQUENCE [LARGE SCALE GENOMIC DNA]</scope>
    <source>
        <strain evidence="2">KCOM 1271 (ChDC F305)</strain>
    </source>
</reference>
<dbReference type="Proteomes" id="UP000224182">
    <property type="component" value="Unassembled WGS sequence"/>
</dbReference>
<name>A0A2C6BS74_FUSNP</name>
<sequence>MGMETKNSYTVEEAANKMGCTLQAVREQIKAGKISGCTCIRKGKNWTYYIPKLAFDNHLRGTNALDIEAIKEAVKIAFKEVIEEMAKELVEKRLAQ</sequence>
<protein>
    <submittedName>
        <fullName evidence="1">Uncharacterized protein</fullName>
    </submittedName>
</protein>
<accession>A0A2C6BS74</accession>
<evidence type="ECO:0000313" key="2">
    <source>
        <dbReference type="Proteomes" id="UP000224182"/>
    </source>
</evidence>
<evidence type="ECO:0000313" key="1">
    <source>
        <dbReference type="EMBL" id="PHI07073.1"/>
    </source>
</evidence>